<comment type="subcellular location">
    <subcellularLocation>
        <location evidence="1">Membrane</location>
        <topology evidence="1">Multi-pass membrane protein</topology>
    </subcellularLocation>
</comment>
<evidence type="ECO:0000313" key="7">
    <source>
        <dbReference type="EMBL" id="VFU09923.1"/>
    </source>
</evidence>
<protein>
    <submittedName>
        <fullName evidence="7">Integral membrane protein TerC</fullName>
    </submittedName>
</protein>
<dbReference type="RefSeq" id="WP_134490471.1">
    <property type="nucleotide sequence ID" value="NZ_CABFMQ020000153.1"/>
</dbReference>
<gene>
    <name evidence="8" type="ORF">MPC4_90050</name>
    <name evidence="7" type="ORF">MTUNDRAET4_3036</name>
</gene>
<dbReference type="AlphaFoldDB" id="A0A4U8Z3E3"/>
<keyword evidence="5 6" id="KW-0472">Membrane</keyword>
<reference evidence="8 10" key="2">
    <citation type="submission" date="2019-05" db="EMBL/GenBank/DDBJ databases">
        <authorList>
            <person name="Farhan Ul Haque M."/>
        </authorList>
    </citation>
    <scope>NUCLEOTIDE SEQUENCE [LARGE SCALE GENOMIC DNA]</scope>
    <source>
        <strain evidence="8">2</strain>
    </source>
</reference>
<dbReference type="GO" id="GO:0016020">
    <property type="term" value="C:membrane"/>
    <property type="evidence" value="ECO:0007669"/>
    <property type="project" value="UniProtKB-SubCell"/>
</dbReference>
<proteinExistence type="inferred from homology"/>
<feature type="transmembrane region" description="Helical" evidence="6">
    <location>
        <begin position="217"/>
        <end position="235"/>
    </location>
</feature>
<feature type="transmembrane region" description="Helical" evidence="6">
    <location>
        <begin position="188"/>
        <end position="211"/>
    </location>
</feature>
<evidence type="ECO:0000256" key="2">
    <source>
        <dbReference type="ARBA" id="ARBA00007511"/>
    </source>
</evidence>
<evidence type="ECO:0000313" key="8">
    <source>
        <dbReference type="EMBL" id="VTZ52575.1"/>
    </source>
</evidence>
<keyword evidence="3 6" id="KW-0812">Transmembrane</keyword>
<dbReference type="EMBL" id="CABFMQ020000153">
    <property type="protein sequence ID" value="VTZ52575.1"/>
    <property type="molecule type" value="Genomic_DNA"/>
</dbReference>
<dbReference type="Pfam" id="PF03741">
    <property type="entry name" value="TerC"/>
    <property type="match status" value="1"/>
</dbReference>
<dbReference type="Proteomes" id="UP000485880">
    <property type="component" value="Unassembled WGS sequence"/>
</dbReference>
<evidence type="ECO:0000313" key="10">
    <source>
        <dbReference type="Proteomes" id="UP000485880"/>
    </source>
</evidence>
<name>A0A4U8Z3E3_METTU</name>
<evidence type="ECO:0000256" key="1">
    <source>
        <dbReference type="ARBA" id="ARBA00004141"/>
    </source>
</evidence>
<accession>A0A4U8Z3E3</accession>
<dbReference type="Proteomes" id="UP000294360">
    <property type="component" value="Chromosome"/>
</dbReference>
<reference evidence="7 9" key="1">
    <citation type="submission" date="2019-03" db="EMBL/GenBank/DDBJ databases">
        <authorList>
            <person name="Kox A.R. M."/>
        </authorList>
    </citation>
    <scope>NUCLEOTIDE SEQUENCE [LARGE SCALE GENOMIC DNA]</scope>
    <source>
        <strain evidence="7">MTUNDRAET4 annotated genome</strain>
    </source>
</reference>
<comment type="similarity">
    <text evidence="2">Belongs to the TerC family.</text>
</comment>
<evidence type="ECO:0000256" key="5">
    <source>
        <dbReference type="ARBA" id="ARBA00023136"/>
    </source>
</evidence>
<evidence type="ECO:0000256" key="6">
    <source>
        <dbReference type="SAM" id="Phobius"/>
    </source>
</evidence>
<keyword evidence="4 6" id="KW-1133">Transmembrane helix</keyword>
<keyword evidence="10" id="KW-1185">Reference proteome</keyword>
<organism evidence="7 9">
    <name type="scientific">Methylocella tundrae</name>
    <dbReference type="NCBI Taxonomy" id="227605"/>
    <lineage>
        <taxon>Bacteria</taxon>
        <taxon>Pseudomonadati</taxon>
        <taxon>Pseudomonadota</taxon>
        <taxon>Alphaproteobacteria</taxon>
        <taxon>Hyphomicrobiales</taxon>
        <taxon>Beijerinckiaceae</taxon>
        <taxon>Methylocella</taxon>
    </lineage>
</organism>
<dbReference type="EMBL" id="LR536450">
    <property type="protein sequence ID" value="VFU09923.1"/>
    <property type="molecule type" value="Genomic_DNA"/>
</dbReference>
<evidence type="ECO:0000256" key="4">
    <source>
        <dbReference type="ARBA" id="ARBA00022989"/>
    </source>
</evidence>
<feature type="transmembrane region" description="Helical" evidence="6">
    <location>
        <begin position="59"/>
        <end position="81"/>
    </location>
</feature>
<dbReference type="InterPro" id="IPR005496">
    <property type="entry name" value="Integral_membrane_TerC"/>
</dbReference>
<dbReference type="PANTHER" id="PTHR30238">
    <property type="entry name" value="MEMBRANE BOUND PREDICTED REDOX MODULATOR"/>
    <property type="match status" value="1"/>
</dbReference>
<sequence length="242" mass="26447">MNDLLALAVEPSTWLALATLIAMEIVLGIDNLVFIAIVSSKLPEHQRSKARRIGIGLSLILRVALLFTISSIIKLTTPIFFVLEQGFSWRDLIMMGGGLFLVWKATNEIHHAVDPFEQTDGKEKRPARFLTAIGQILALDLIFSIDSIVTAVGMTEHLPIMIVSVLAAVLAMLIAADPLANFIHRNPTIVMLALGFLLLIGATLIAEGLGFHFPKGYIYTAMAFSGLVEGLNIMARKRMAQK</sequence>
<dbReference type="KEGG" id="mtun:MTUNDRAET4_3036"/>
<dbReference type="PANTHER" id="PTHR30238:SF4">
    <property type="entry name" value="SLL1022 PROTEIN"/>
    <property type="match status" value="1"/>
</dbReference>
<evidence type="ECO:0000313" key="9">
    <source>
        <dbReference type="Proteomes" id="UP000294360"/>
    </source>
</evidence>
<feature type="transmembrane region" description="Helical" evidence="6">
    <location>
        <begin position="157"/>
        <end position="176"/>
    </location>
</feature>
<feature type="transmembrane region" description="Helical" evidence="6">
    <location>
        <begin position="12"/>
        <end position="38"/>
    </location>
</feature>
<evidence type="ECO:0000256" key="3">
    <source>
        <dbReference type="ARBA" id="ARBA00022692"/>
    </source>
</evidence>
<dbReference type="OrthoDB" id="9805314at2"/>